<gene>
    <name evidence="5" type="ORF">AWB69_07278</name>
</gene>
<evidence type="ECO:0000313" key="5">
    <source>
        <dbReference type="EMBL" id="SAL64631.1"/>
    </source>
</evidence>
<dbReference type="EMBL" id="FCOK02000073">
    <property type="protein sequence ID" value="SAL64631.1"/>
    <property type="molecule type" value="Genomic_DNA"/>
</dbReference>
<dbReference type="Proteomes" id="UP000054683">
    <property type="component" value="Unassembled WGS sequence"/>
</dbReference>
<dbReference type="ESTHER" id="9burk-a0a158j8j0">
    <property type="family name" value="Carb_B_Bacteria"/>
</dbReference>
<dbReference type="InterPro" id="IPR019826">
    <property type="entry name" value="Carboxylesterase_B_AS"/>
</dbReference>
<dbReference type="OrthoDB" id="9775851at2"/>
<dbReference type="InterPro" id="IPR029058">
    <property type="entry name" value="AB_hydrolase_fold"/>
</dbReference>
<organism evidence="5 6">
    <name type="scientific">Caballeronia udeis</name>
    <dbReference type="NCBI Taxonomy" id="1232866"/>
    <lineage>
        <taxon>Bacteria</taxon>
        <taxon>Pseudomonadati</taxon>
        <taxon>Pseudomonadota</taxon>
        <taxon>Betaproteobacteria</taxon>
        <taxon>Burkholderiales</taxon>
        <taxon>Burkholderiaceae</taxon>
        <taxon>Caballeronia</taxon>
    </lineage>
</organism>
<evidence type="ECO:0000256" key="2">
    <source>
        <dbReference type="ARBA" id="ARBA00022801"/>
    </source>
</evidence>
<proteinExistence type="inferred from homology"/>
<keyword evidence="2 3" id="KW-0378">Hydrolase</keyword>
<dbReference type="Gene3D" id="3.40.50.1820">
    <property type="entry name" value="alpha/beta hydrolase"/>
    <property type="match status" value="1"/>
</dbReference>
<dbReference type="RefSeq" id="WP_062091463.1">
    <property type="nucleotide sequence ID" value="NZ_FCOK02000073.1"/>
</dbReference>
<dbReference type="EC" id="3.1.1.-" evidence="3"/>
<dbReference type="PROSITE" id="PS00122">
    <property type="entry name" value="CARBOXYLESTERASE_B_1"/>
    <property type="match status" value="1"/>
</dbReference>
<dbReference type="InterPro" id="IPR050309">
    <property type="entry name" value="Type-B_Carboxylest/Lipase"/>
</dbReference>
<name>A0A158J8J0_9BURK</name>
<comment type="similarity">
    <text evidence="1 3">Belongs to the type-B carboxylesterase/lipase family.</text>
</comment>
<dbReference type="AlphaFoldDB" id="A0A158J8J0"/>
<dbReference type="InterPro" id="IPR019819">
    <property type="entry name" value="Carboxylesterase_B_CS"/>
</dbReference>
<dbReference type="SUPFAM" id="SSF53474">
    <property type="entry name" value="alpha/beta-Hydrolases"/>
    <property type="match status" value="1"/>
</dbReference>
<reference evidence="5 6" key="1">
    <citation type="submission" date="2016-01" db="EMBL/GenBank/DDBJ databases">
        <authorList>
            <person name="Oliw E.H."/>
        </authorList>
    </citation>
    <scope>NUCLEOTIDE SEQUENCE [LARGE SCALE GENOMIC DNA]</scope>
    <source>
        <strain evidence="5">LMG 27134</strain>
    </source>
</reference>
<dbReference type="PANTHER" id="PTHR11559">
    <property type="entry name" value="CARBOXYLESTERASE"/>
    <property type="match status" value="1"/>
</dbReference>
<sequence length="575" mass="60861">MKSTNTPRNHVLEKFRFYAVLTQTRLKRLPTLLVSSSVAVMLGGCGGSGSSTTPTTTMTDAGAVQGATAKGVIAYKGIPFAAPPVGNLRWQPPQPVAAWNGVLQATSFVHDCMQPVDPAVTPLATTPSEDCLYLNIWRPTSSSGSSSNTKLPVMVWIYGGGYVVGGTSMPEYDGTQFAKQGVILVTLNYRVGRFGFFGHPALTTAAAQSGQVLGNYGYMDQIAALKWVQRNIANFGGDPGNVTLFGESAGGESIHNLLTSPLAAGLFQKAINESGNGRVNQYYGRSLTRNSKTVGASAEEQGTVFAQEFGINGADTNALQALRALSADQVVDGLDITTLNTPQNVATFSGGAIVDGKLVLDEPENLYNSGQFAKMPLMLGVNNADLGFSTPGITTKDQAYAIFGAQNVAAASAAFDPTGTATVAAVESQISRVITMDEPARFVARNFASRGAPTYLYRFSYVAQSVQNTVSGAVHAAEVPYVFDTLASQYGNAVTSQDEQVAQRMNAYWAAFAKTGNPSDAGVTNWPVYSIALDNQIEFTAAGTMQVDQPNPVKAQIDLVQPLNDANLTVNRQYQ</sequence>
<evidence type="ECO:0000259" key="4">
    <source>
        <dbReference type="Pfam" id="PF00135"/>
    </source>
</evidence>
<dbReference type="PROSITE" id="PS00941">
    <property type="entry name" value="CARBOXYLESTERASE_B_2"/>
    <property type="match status" value="1"/>
</dbReference>
<evidence type="ECO:0000256" key="3">
    <source>
        <dbReference type="RuleBase" id="RU361235"/>
    </source>
</evidence>
<dbReference type="Pfam" id="PF00135">
    <property type="entry name" value="COesterase"/>
    <property type="match status" value="1"/>
</dbReference>
<protein>
    <recommendedName>
        <fullName evidence="3">Carboxylic ester hydrolase</fullName>
        <ecNumber evidence="3">3.1.1.-</ecNumber>
    </recommendedName>
</protein>
<dbReference type="InterPro" id="IPR002018">
    <property type="entry name" value="CarbesteraseB"/>
</dbReference>
<evidence type="ECO:0000313" key="6">
    <source>
        <dbReference type="Proteomes" id="UP000054683"/>
    </source>
</evidence>
<evidence type="ECO:0000256" key="1">
    <source>
        <dbReference type="ARBA" id="ARBA00005964"/>
    </source>
</evidence>
<feature type="domain" description="Carboxylesterase type B" evidence="4">
    <location>
        <begin position="58"/>
        <end position="538"/>
    </location>
</feature>
<dbReference type="GO" id="GO:0016787">
    <property type="term" value="F:hydrolase activity"/>
    <property type="evidence" value="ECO:0007669"/>
    <property type="project" value="UniProtKB-KW"/>
</dbReference>
<accession>A0A158J8J0</accession>